<keyword evidence="3" id="KW-0597">Phosphoprotein</keyword>
<keyword evidence="14" id="KW-1185">Reference proteome</keyword>
<evidence type="ECO:0000256" key="4">
    <source>
        <dbReference type="ARBA" id="ARBA00022679"/>
    </source>
</evidence>
<gene>
    <name evidence="13" type="ORF">DUE52_19175</name>
</gene>
<dbReference type="SMART" id="SM00387">
    <property type="entry name" value="HATPase_c"/>
    <property type="match status" value="1"/>
</dbReference>
<evidence type="ECO:0000256" key="5">
    <source>
        <dbReference type="ARBA" id="ARBA00022741"/>
    </source>
</evidence>
<feature type="domain" description="Histidine kinase/HSP90-like ATPase" evidence="12">
    <location>
        <begin position="514"/>
        <end position="619"/>
    </location>
</feature>
<dbReference type="AlphaFoldDB" id="A0A368JNV9"/>
<dbReference type="PROSITE" id="PS50005">
    <property type="entry name" value="TPR"/>
    <property type="match status" value="2"/>
</dbReference>
<evidence type="ECO:0000256" key="6">
    <source>
        <dbReference type="ARBA" id="ARBA00022777"/>
    </source>
</evidence>
<feature type="repeat" description="TPR" evidence="8">
    <location>
        <begin position="129"/>
        <end position="162"/>
    </location>
</feature>
<feature type="signal peptide" evidence="11">
    <location>
        <begin position="1"/>
        <end position="25"/>
    </location>
</feature>
<dbReference type="EC" id="2.7.13.3" evidence="2"/>
<keyword evidence="10" id="KW-0812">Transmembrane</keyword>
<reference evidence="13 14" key="1">
    <citation type="submission" date="2018-07" db="EMBL/GenBank/DDBJ databases">
        <title>Genome analysis of Larkinella rosea.</title>
        <authorList>
            <person name="Zhou Z."/>
            <person name="Wang G."/>
        </authorList>
    </citation>
    <scope>NUCLEOTIDE SEQUENCE [LARGE SCALE GENOMIC DNA]</scope>
    <source>
        <strain evidence="14">zzj9</strain>
    </source>
</reference>
<feature type="repeat" description="TPR" evidence="8">
    <location>
        <begin position="89"/>
        <end position="122"/>
    </location>
</feature>
<evidence type="ECO:0000259" key="12">
    <source>
        <dbReference type="SMART" id="SM00387"/>
    </source>
</evidence>
<dbReference type="InterPro" id="IPR036890">
    <property type="entry name" value="HATPase_C_sf"/>
</dbReference>
<comment type="caution">
    <text evidence="13">The sequence shown here is derived from an EMBL/GenBank/DDBJ whole genome shotgun (WGS) entry which is preliminary data.</text>
</comment>
<evidence type="ECO:0000256" key="11">
    <source>
        <dbReference type="SAM" id="SignalP"/>
    </source>
</evidence>
<dbReference type="Gene3D" id="3.30.450.20">
    <property type="entry name" value="PAS domain"/>
    <property type="match status" value="1"/>
</dbReference>
<dbReference type="GO" id="GO:0004673">
    <property type="term" value="F:protein histidine kinase activity"/>
    <property type="evidence" value="ECO:0007669"/>
    <property type="project" value="UniProtKB-EC"/>
</dbReference>
<keyword evidence="11" id="KW-0732">Signal</keyword>
<comment type="catalytic activity">
    <reaction evidence="1">
        <text>ATP + protein L-histidine = ADP + protein N-phospho-L-histidine.</text>
        <dbReference type="EC" id="2.7.13.3"/>
    </reaction>
</comment>
<keyword evidence="4" id="KW-0808">Transferase</keyword>
<organism evidence="13 14">
    <name type="scientific">Larkinella punicea</name>
    <dbReference type="NCBI Taxonomy" id="2315727"/>
    <lineage>
        <taxon>Bacteria</taxon>
        <taxon>Pseudomonadati</taxon>
        <taxon>Bacteroidota</taxon>
        <taxon>Cytophagia</taxon>
        <taxon>Cytophagales</taxon>
        <taxon>Spirosomataceae</taxon>
        <taxon>Larkinella</taxon>
    </lineage>
</organism>
<dbReference type="InterPro" id="IPR011495">
    <property type="entry name" value="Sig_transdc_His_kin_sub2_dim/P"/>
</dbReference>
<accession>A0A368JNV9</accession>
<keyword evidence="10" id="KW-0472">Membrane</keyword>
<keyword evidence="10" id="KW-1133">Transmembrane helix</keyword>
<dbReference type="SUPFAM" id="SSF55874">
    <property type="entry name" value="ATPase domain of HSP90 chaperone/DNA topoisomerase II/histidine kinase"/>
    <property type="match status" value="1"/>
</dbReference>
<dbReference type="SUPFAM" id="SSF48452">
    <property type="entry name" value="TPR-like"/>
    <property type="match status" value="2"/>
</dbReference>
<dbReference type="PANTHER" id="PTHR41523">
    <property type="entry name" value="TWO-COMPONENT SYSTEM SENSOR PROTEIN"/>
    <property type="match status" value="1"/>
</dbReference>
<evidence type="ECO:0000256" key="3">
    <source>
        <dbReference type="ARBA" id="ARBA00022553"/>
    </source>
</evidence>
<dbReference type="PANTHER" id="PTHR41523:SF8">
    <property type="entry name" value="ETHYLENE RESPONSE SENSOR PROTEIN"/>
    <property type="match status" value="1"/>
</dbReference>
<keyword evidence="8" id="KW-0802">TPR repeat</keyword>
<name>A0A368JNV9_9BACT</name>
<evidence type="ECO:0000256" key="9">
    <source>
        <dbReference type="SAM" id="Coils"/>
    </source>
</evidence>
<evidence type="ECO:0000256" key="2">
    <source>
        <dbReference type="ARBA" id="ARBA00012438"/>
    </source>
</evidence>
<keyword evidence="6" id="KW-0418">Kinase</keyword>
<keyword evidence="9" id="KW-0175">Coiled coil</keyword>
<dbReference type="InterPro" id="IPR003594">
    <property type="entry name" value="HATPase_dom"/>
</dbReference>
<evidence type="ECO:0000256" key="10">
    <source>
        <dbReference type="SAM" id="Phobius"/>
    </source>
</evidence>
<evidence type="ECO:0000256" key="1">
    <source>
        <dbReference type="ARBA" id="ARBA00000085"/>
    </source>
</evidence>
<dbReference type="Proteomes" id="UP000253383">
    <property type="component" value="Unassembled WGS sequence"/>
</dbReference>
<dbReference type="InterPro" id="IPR011990">
    <property type="entry name" value="TPR-like_helical_dom_sf"/>
</dbReference>
<evidence type="ECO:0000313" key="14">
    <source>
        <dbReference type="Proteomes" id="UP000253383"/>
    </source>
</evidence>
<protein>
    <recommendedName>
        <fullName evidence="2">histidine kinase</fullName>
        <ecNumber evidence="2">2.7.13.3</ecNumber>
    </recommendedName>
</protein>
<dbReference type="SMART" id="SM00028">
    <property type="entry name" value="TPR"/>
    <property type="match status" value="5"/>
</dbReference>
<keyword evidence="7" id="KW-0067">ATP-binding</keyword>
<evidence type="ECO:0000313" key="13">
    <source>
        <dbReference type="EMBL" id="RCR67851.1"/>
    </source>
</evidence>
<evidence type="ECO:0000256" key="7">
    <source>
        <dbReference type="ARBA" id="ARBA00022840"/>
    </source>
</evidence>
<dbReference type="Pfam" id="PF13181">
    <property type="entry name" value="TPR_8"/>
    <property type="match status" value="1"/>
</dbReference>
<evidence type="ECO:0000256" key="8">
    <source>
        <dbReference type="PROSITE-ProRule" id="PRU00339"/>
    </source>
</evidence>
<dbReference type="Gene3D" id="1.25.40.10">
    <property type="entry name" value="Tetratricopeptide repeat domain"/>
    <property type="match status" value="2"/>
</dbReference>
<feature type="chain" id="PRO_5016711316" description="histidine kinase" evidence="11">
    <location>
        <begin position="26"/>
        <end position="626"/>
    </location>
</feature>
<dbReference type="GO" id="GO:0005524">
    <property type="term" value="F:ATP binding"/>
    <property type="evidence" value="ECO:0007669"/>
    <property type="project" value="UniProtKB-KW"/>
</dbReference>
<dbReference type="EMBL" id="QOWE01000016">
    <property type="protein sequence ID" value="RCR67851.1"/>
    <property type="molecule type" value="Genomic_DNA"/>
</dbReference>
<proteinExistence type="predicted"/>
<feature type="coiled-coil region" evidence="9">
    <location>
        <begin position="332"/>
        <end position="359"/>
    </location>
</feature>
<dbReference type="Pfam" id="PF07568">
    <property type="entry name" value="HisKA_2"/>
    <property type="match status" value="1"/>
</dbReference>
<sequence>MLFPVSMKGFLFLCAVFIFLQQTYAQPTLPTAYDSLKAQLASKPDTVQIANYQNFAEEMLRKGRVGDSQTALTEALSIAEKRQDERQISKVYESFGRLEIDQGNFAQALNHFQKALDYLKDSPALNQRILILLRIGQTYFLANDLKQAENYYRQAWQLARQNNRAVLMADAYSELANLEDTRKNSRKALAYNAQAIAIYQANGEDYTAALFNRAIEYKNAGLYAESERIYRQCLKHAEEQKDEYLKGYVYVNLPNTLLLLNRPDEAEKYAQLALKWSENGPERLKLREEIFDILTRIYEKRGQDRQALAYYRQKTMYRDSVLNADKARQLIMAESRYQAREKESQIQKLDEENTQKAQQLGWLSAGLVVLVGLTGLLFWQYRTIRRTNARLTESNRVISESHQKISEQSKQLKTLLQELNHRVKNNLAIVSSLLRLQSKRLEDEGAVQAVRAGQQRVEAMALIHQRLYMTDNVSAINIKEYITDLFDGLLLAYGFDKANFDRELIIEQEELDVDLSVLLGLILNEILTNAFKYAYEHVSRPFLRIRLAADYSNEPNVVRPRLTLEVQDNGLGLDLQRWERPNSSFGKRLITSLSEQAGGQLEVSNRNGTYYRLVIPPLYRTGSEAA</sequence>
<keyword evidence="5" id="KW-0547">Nucleotide-binding</keyword>
<feature type="transmembrane region" description="Helical" evidence="10">
    <location>
        <begin position="360"/>
        <end position="381"/>
    </location>
</feature>
<dbReference type="OrthoDB" id="9767435at2"/>
<dbReference type="InterPro" id="IPR019734">
    <property type="entry name" value="TPR_rpt"/>
</dbReference>
<dbReference type="Gene3D" id="3.30.565.10">
    <property type="entry name" value="Histidine kinase-like ATPase, C-terminal domain"/>
    <property type="match status" value="1"/>
</dbReference>